<comment type="caution">
    <text evidence="1">The sequence shown here is derived from an EMBL/GenBank/DDBJ whole genome shotgun (WGS) entry which is preliminary data.</text>
</comment>
<dbReference type="Proteomes" id="UP001229421">
    <property type="component" value="Unassembled WGS sequence"/>
</dbReference>
<evidence type="ECO:0000313" key="1">
    <source>
        <dbReference type="EMBL" id="KAK1415489.1"/>
    </source>
</evidence>
<sequence>MSTTIIIHIDIIFIESLVDSFSLFSVFVKHKPAIPGILYRIKHHARYRHESETTKVCQTAFSFVFLLLGCPFSPSHIGGCCHFLVTSVPEPLSFTSPLGCLSDARPGLSDPGRVEGSICI</sequence>
<keyword evidence="2" id="KW-1185">Reference proteome</keyword>
<proteinExistence type="predicted"/>
<accession>A0AAD8NND4</accession>
<protein>
    <submittedName>
        <fullName evidence="1">Uncharacterized protein</fullName>
    </submittedName>
</protein>
<reference evidence="1" key="1">
    <citation type="journal article" date="2023" name="bioRxiv">
        <title>Improved chromosome-level genome assembly for marigold (Tagetes erecta).</title>
        <authorList>
            <person name="Jiang F."/>
            <person name="Yuan L."/>
            <person name="Wang S."/>
            <person name="Wang H."/>
            <person name="Xu D."/>
            <person name="Wang A."/>
            <person name="Fan W."/>
        </authorList>
    </citation>
    <scope>NUCLEOTIDE SEQUENCE</scope>
    <source>
        <strain evidence="1">WSJ</strain>
        <tissue evidence="1">Leaf</tissue>
    </source>
</reference>
<organism evidence="1 2">
    <name type="scientific">Tagetes erecta</name>
    <name type="common">African marigold</name>
    <dbReference type="NCBI Taxonomy" id="13708"/>
    <lineage>
        <taxon>Eukaryota</taxon>
        <taxon>Viridiplantae</taxon>
        <taxon>Streptophyta</taxon>
        <taxon>Embryophyta</taxon>
        <taxon>Tracheophyta</taxon>
        <taxon>Spermatophyta</taxon>
        <taxon>Magnoliopsida</taxon>
        <taxon>eudicotyledons</taxon>
        <taxon>Gunneridae</taxon>
        <taxon>Pentapetalae</taxon>
        <taxon>asterids</taxon>
        <taxon>campanulids</taxon>
        <taxon>Asterales</taxon>
        <taxon>Asteraceae</taxon>
        <taxon>Asteroideae</taxon>
        <taxon>Heliantheae alliance</taxon>
        <taxon>Tageteae</taxon>
        <taxon>Tagetes</taxon>
    </lineage>
</organism>
<dbReference type="AlphaFoldDB" id="A0AAD8NND4"/>
<dbReference type="EMBL" id="JAUHHV010000008">
    <property type="protein sequence ID" value="KAK1415489.1"/>
    <property type="molecule type" value="Genomic_DNA"/>
</dbReference>
<gene>
    <name evidence="1" type="ORF">QVD17_31271</name>
</gene>
<evidence type="ECO:0000313" key="2">
    <source>
        <dbReference type="Proteomes" id="UP001229421"/>
    </source>
</evidence>
<name>A0AAD8NND4_TARER</name>